<keyword evidence="2" id="KW-1185">Reference proteome</keyword>
<evidence type="ECO:0000313" key="1">
    <source>
        <dbReference type="EMBL" id="KAH7909909.1"/>
    </source>
</evidence>
<gene>
    <name evidence="1" type="ORF">BJ138DRAFT_1173455</name>
</gene>
<organism evidence="1 2">
    <name type="scientific">Hygrophoropsis aurantiaca</name>
    <dbReference type="NCBI Taxonomy" id="72124"/>
    <lineage>
        <taxon>Eukaryota</taxon>
        <taxon>Fungi</taxon>
        <taxon>Dikarya</taxon>
        <taxon>Basidiomycota</taxon>
        <taxon>Agaricomycotina</taxon>
        <taxon>Agaricomycetes</taxon>
        <taxon>Agaricomycetidae</taxon>
        <taxon>Boletales</taxon>
        <taxon>Coniophorineae</taxon>
        <taxon>Hygrophoropsidaceae</taxon>
        <taxon>Hygrophoropsis</taxon>
    </lineage>
</organism>
<dbReference type="EMBL" id="MU267736">
    <property type="protein sequence ID" value="KAH7909909.1"/>
    <property type="molecule type" value="Genomic_DNA"/>
</dbReference>
<sequence length="539" mass="60219">MGDCIPRRLGNFYLEECIGSGYSGSIFKAYNIHTHSYVALKVQHLDHECPTNKYERGFYPVLQGCEGIPMLWASGVQDKWDYLAISLLGPSLDNLIKKSGKAVMDLRTVCSAAIQIITRLQSMHGREILHRDIQLGNCVIGRGPTEQTIYMIDFGFSKRYIDPHTRRHLPESKEKRDFIGNYWFTSVNVHCRGTVPTRRDDMEAVALMLIHMLTPNGLTWTRNGVPKTDELHERIKRAKKRSSPESLCRGMPSVFEEFLRYCRKLKFAECPDYDYWKEEFRELARQQGFASGIEEFVWPPPPLPVKPAHVTPRRVVAAPTANMENILHDLAKLQLNDRPILGDQTNIPAPPKPDKPEAKKPAQLGDVIEISSDDEDTSRATQPRAAPTRTSKAIELSRLQRALLDAKNNAAIADAVAEFTTLLQSSRSRALTIDGFAFLDKLYKQLANPSTDARVQPLRTSRTRSGSSLDGGSSGQAPSSKLNIVAGLRRDVGSAQDRKVLAKMVADFGAVTDKSSGRNITKDGFAFLEGVAERLRALT</sequence>
<accession>A0ACB8A8X7</accession>
<evidence type="ECO:0000313" key="2">
    <source>
        <dbReference type="Proteomes" id="UP000790377"/>
    </source>
</evidence>
<protein>
    <submittedName>
        <fullName evidence="1">Kinase-like domain-containing protein</fullName>
    </submittedName>
</protein>
<name>A0ACB8A8X7_9AGAM</name>
<reference evidence="1" key="1">
    <citation type="journal article" date="2021" name="New Phytol.">
        <title>Evolutionary innovations through gain and loss of genes in the ectomycorrhizal Boletales.</title>
        <authorList>
            <person name="Wu G."/>
            <person name="Miyauchi S."/>
            <person name="Morin E."/>
            <person name="Kuo A."/>
            <person name="Drula E."/>
            <person name="Varga T."/>
            <person name="Kohler A."/>
            <person name="Feng B."/>
            <person name="Cao Y."/>
            <person name="Lipzen A."/>
            <person name="Daum C."/>
            <person name="Hundley H."/>
            <person name="Pangilinan J."/>
            <person name="Johnson J."/>
            <person name="Barry K."/>
            <person name="LaButti K."/>
            <person name="Ng V."/>
            <person name="Ahrendt S."/>
            <person name="Min B."/>
            <person name="Choi I.G."/>
            <person name="Park H."/>
            <person name="Plett J.M."/>
            <person name="Magnuson J."/>
            <person name="Spatafora J.W."/>
            <person name="Nagy L.G."/>
            <person name="Henrissat B."/>
            <person name="Grigoriev I.V."/>
            <person name="Yang Z.L."/>
            <person name="Xu J."/>
            <person name="Martin F.M."/>
        </authorList>
    </citation>
    <scope>NUCLEOTIDE SEQUENCE</scope>
    <source>
        <strain evidence="1">ATCC 28755</strain>
    </source>
</reference>
<proteinExistence type="predicted"/>
<comment type="caution">
    <text evidence="1">The sequence shown here is derived from an EMBL/GenBank/DDBJ whole genome shotgun (WGS) entry which is preliminary data.</text>
</comment>
<dbReference type="Proteomes" id="UP000790377">
    <property type="component" value="Unassembled WGS sequence"/>
</dbReference>